<dbReference type="PROSITE" id="PS50801">
    <property type="entry name" value="STAS"/>
    <property type="match status" value="1"/>
</dbReference>
<protein>
    <recommendedName>
        <fullName evidence="2">Anti-sigma factor antagonist</fullName>
    </recommendedName>
</protein>
<dbReference type="Pfam" id="PF13466">
    <property type="entry name" value="STAS_2"/>
    <property type="match status" value="1"/>
</dbReference>
<dbReference type="SUPFAM" id="SSF52091">
    <property type="entry name" value="SpoIIaa-like"/>
    <property type="match status" value="1"/>
</dbReference>
<feature type="domain" description="STAS" evidence="3">
    <location>
        <begin position="12"/>
        <end position="102"/>
    </location>
</feature>
<dbReference type="InterPro" id="IPR036513">
    <property type="entry name" value="STAS_dom_sf"/>
</dbReference>
<dbReference type="Proteomes" id="UP001519363">
    <property type="component" value="Unassembled WGS sequence"/>
</dbReference>
<reference evidence="4 5" key="1">
    <citation type="submission" date="2021-03" db="EMBL/GenBank/DDBJ databases">
        <title>Sequencing the genomes of 1000 actinobacteria strains.</title>
        <authorList>
            <person name="Klenk H.-P."/>
        </authorList>
    </citation>
    <scope>NUCLEOTIDE SEQUENCE [LARGE SCALE GENOMIC DNA]</scope>
    <source>
        <strain evidence="4 5">DSM 44580</strain>
    </source>
</reference>
<dbReference type="NCBIfam" id="TIGR00377">
    <property type="entry name" value="ant_ant_sig"/>
    <property type="match status" value="1"/>
</dbReference>
<evidence type="ECO:0000256" key="1">
    <source>
        <dbReference type="ARBA" id="ARBA00009013"/>
    </source>
</evidence>
<dbReference type="CDD" id="cd07043">
    <property type="entry name" value="STAS_anti-anti-sigma_factors"/>
    <property type="match status" value="1"/>
</dbReference>
<dbReference type="InterPro" id="IPR058548">
    <property type="entry name" value="MlaB-like_STAS"/>
</dbReference>
<gene>
    <name evidence="4" type="ORF">JOF53_008322</name>
</gene>
<dbReference type="PANTHER" id="PTHR33495">
    <property type="entry name" value="ANTI-SIGMA FACTOR ANTAGONIST TM_1081-RELATED-RELATED"/>
    <property type="match status" value="1"/>
</dbReference>
<dbReference type="EMBL" id="JAGIOO010000001">
    <property type="protein sequence ID" value="MBP2479450.1"/>
    <property type="molecule type" value="Genomic_DNA"/>
</dbReference>
<dbReference type="RefSeq" id="WP_158103760.1">
    <property type="nucleotide sequence ID" value="NZ_JAGIOO010000001.1"/>
</dbReference>
<accession>A0ABS5ASA8</accession>
<evidence type="ECO:0000256" key="2">
    <source>
        <dbReference type="RuleBase" id="RU003749"/>
    </source>
</evidence>
<dbReference type="PANTHER" id="PTHR33495:SF2">
    <property type="entry name" value="ANTI-SIGMA FACTOR ANTAGONIST TM_1081-RELATED"/>
    <property type="match status" value="1"/>
</dbReference>
<evidence type="ECO:0000259" key="3">
    <source>
        <dbReference type="PROSITE" id="PS50801"/>
    </source>
</evidence>
<comment type="similarity">
    <text evidence="1 2">Belongs to the anti-sigma-factor antagonist family.</text>
</comment>
<comment type="caution">
    <text evidence="4">The sequence shown here is derived from an EMBL/GenBank/DDBJ whole genome shotgun (WGS) entry which is preliminary data.</text>
</comment>
<evidence type="ECO:0000313" key="5">
    <source>
        <dbReference type="Proteomes" id="UP001519363"/>
    </source>
</evidence>
<proteinExistence type="inferred from homology"/>
<evidence type="ECO:0000313" key="4">
    <source>
        <dbReference type="EMBL" id="MBP2479450.1"/>
    </source>
</evidence>
<sequence>MEITSTGTDPAVVTVSGELDLYTADRLAETVEAALAQPGNTGLRLDLGGLSYLDSGGLRVLVRTVRQASQLGRHVEVPRVHPDARRIIGMAGLTALLGLGPS</sequence>
<organism evidence="4 5">
    <name type="scientific">Crossiella equi</name>
    <dbReference type="NCBI Taxonomy" id="130796"/>
    <lineage>
        <taxon>Bacteria</taxon>
        <taxon>Bacillati</taxon>
        <taxon>Actinomycetota</taxon>
        <taxon>Actinomycetes</taxon>
        <taxon>Pseudonocardiales</taxon>
        <taxon>Pseudonocardiaceae</taxon>
        <taxon>Crossiella</taxon>
    </lineage>
</organism>
<keyword evidence="5" id="KW-1185">Reference proteome</keyword>
<dbReference type="Gene3D" id="3.30.750.24">
    <property type="entry name" value="STAS domain"/>
    <property type="match status" value="1"/>
</dbReference>
<dbReference type="InterPro" id="IPR002645">
    <property type="entry name" value="STAS_dom"/>
</dbReference>
<dbReference type="InterPro" id="IPR003658">
    <property type="entry name" value="Anti-sigma_ant"/>
</dbReference>
<name>A0ABS5ASA8_9PSEU</name>